<evidence type="ECO:0000313" key="7">
    <source>
        <dbReference type="EMBL" id="MDO7788399.1"/>
    </source>
</evidence>
<dbReference type="Proteomes" id="UP001172911">
    <property type="component" value="Unassembled WGS sequence"/>
</dbReference>
<feature type="domain" description="Flagellin C-terminal" evidence="6">
    <location>
        <begin position="491"/>
        <end position="575"/>
    </location>
</feature>
<dbReference type="PANTHER" id="PTHR42792:SF2">
    <property type="entry name" value="FLAGELLIN"/>
    <property type="match status" value="1"/>
</dbReference>
<keyword evidence="8" id="KW-1185">Reference proteome</keyword>
<evidence type="ECO:0000259" key="5">
    <source>
        <dbReference type="Pfam" id="PF00669"/>
    </source>
</evidence>
<evidence type="ECO:0000256" key="2">
    <source>
        <dbReference type="ARBA" id="ARBA00020110"/>
    </source>
</evidence>
<dbReference type="InterPro" id="IPR042187">
    <property type="entry name" value="Flagellin_C_sub2"/>
</dbReference>
<dbReference type="Gene3D" id="3.30.70.2120">
    <property type="match status" value="1"/>
</dbReference>
<dbReference type="EMBL" id="JARPTC010000021">
    <property type="protein sequence ID" value="MDO7788399.1"/>
    <property type="molecule type" value="Genomic_DNA"/>
</dbReference>
<evidence type="ECO:0000256" key="3">
    <source>
        <dbReference type="ARBA" id="ARBA00023143"/>
    </source>
</evidence>
<gene>
    <name evidence="7" type="ORF">P6N53_14320</name>
</gene>
<dbReference type="InterPro" id="IPR001492">
    <property type="entry name" value="Flagellin"/>
</dbReference>
<reference evidence="7" key="1">
    <citation type="journal article" date="2023" name="J. Hazard. Mater.">
        <title>Anaerobic biodegradation of pyrene and benzo[a]pyrene by a new sulfate-reducing Desulforamulus aquiferis strain DSA.</title>
        <authorList>
            <person name="Zhang Z."/>
            <person name="Sun J."/>
            <person name="Gong X."/>
            <person name="Wang C."/>
            <person name="Wang H."/>
        </authorList>
    </citation>
    <scope>NUCLEOTIDE SEQUENCE</scope>
    <source>
        <strain evidence="7">DSA</strain>
    </source>
</reference>
<name>A0AAW7ZGR7_9FIRM</name>
<evidence type="ECO:0000256" key="4">
    <source>
        <dbReference type="RuleBase" id="RU362073"/>
    </source>
</evidence>
<proteinExistence type="inferred from homology"/>
<keyword evidence="7" id="KW-0969">Cilium</keyword>
<dbReference type="AlphaFoldDB" id="A0AAW7ZGR7"/>
<dbReference type="Gene3D" id="6.10.10.10">
    <property type="entry name" value="Flagellar export chaperone, C-terminal domain"/>
    <property type="match status" value="1"/>
</dbReference>
<evidence type="ECO:0000313" key="8">
    <source>
        <dbReference type="Proteomes" id="UP001172911"/>
    </source>
</evidence>
<sequence>MRIVHNVLALNSVNKLKNINKNLSKSVERLSTGLRINKAADDAAGLSISEKMKAQIRGLQQAQRNIQDGISLIQTAEGGLANILEPPLQRMRELAIQAANDTLSFEDRQAIQKEISQMISAIDGIADNTEFNGIKLLNGNVSDEPARCRFSGYISHASATENTPTGEYMVDFTAKATNAIITGDYIDVATGILNDQKIAVNGIEIDLEAGMTLAEVAVKINSVASISKVHANIHVNGTAQNLILESVTPGSKGQINVESKTIGITLDNIGLGALMTRTEDVQGIDIAGNINGEAAIGDGLTLKLHNGLEVTTYSVGTTGYILFLLGNDLDYINSNAVTKDGIVYLNGVSVAVEESDNINDLVNKFNAVGSQAGAKATFRFDTLLNQYVFEFTAFFSSQGDNSYIEVKSDGEAKIINDIAINSSGHGQSHLDFSPGTTDGVVVVENPNPVFLQVGPNTGNIIKIGINDMKTNALDIEDINVLTQIAAENAISKLDNAIKIVSGERSRLGAYENRLNHISKNASNYEICLTASNSKITDTDMAKEMIEMVKGNILSQAAQTMLAQANQFQQTVLQLLK</sequence>
<comment type="subcellular location">
    <subcellularLocation>
        <location evidence="4">Secreted</location>
    </subcellularLocation>
    <subcellularLocation>
        <location evidence="4">Bacterial flagellum</location>
    </subcellularLocation>
</comment>
<keyword evidence="7" id="KW-0282">Flagellum</keyword>
<dbReference type="PRINTS" id="PR00207">
    <property type="entry name" value="FLAGELLIN"/>
</dbReference>
<dbReference type="Pfam" id="PF00669">
    <property type="entry name" value="Flagellin_N"/>
    <property type="match status" value="1"/>
</dbReference>
<reference evidence="7" key="2">
    <citation type="submission" date="2023-03" db="EMBL/GenBank/DDBJ databases">
        <authorList>
            <person name="Zhang Z."/>
        </authorList>
    </citation>
    <scope>NUCLEOTIDE SEQUENCE</scope>
    <source>
        <strain evidence="7">DSA</strain>
    </source>
</reference>
<comment type="function">
    <text evidence="4">Flagellin is the subunit protein which polymerizes to form the filaments of bacterial flagella.</text>
</comment>
<protein>
    <recommendedName>
        <fullName evidence="2 4">Flagellin</fullName>
    </recommendedName>
</protein>
<dbReference type="InterPro" id="IPR046358">
    <property type="entry name" value="Flagellin_C"/>
</dbReference>
<dbReference type="Pfam" id="PF00700">
    <property type="entry name" value="Flagellin_C"/>
    <property type="match status" value="1"/>
</dbReference>
<accession>A0AAW7ZGR7</accession>
<evidence type="ECO:0000259" key="6">
    <source>
        <dbReference type="Pfam" id="PF00700"/>
    </source>
</evidence>
<dbReference type="GO" id="GO:0009288">
    <property type="term" value="C:bacterial-type flagellum"/>
    <property type="evidence" value="ECO:0007669"/>
    <property type="project" value="UniProtKB-SubCell"/>
</dbReference>
<dbReference type="PANTHER" id="PTHR42792">
    <property type="entry name" value="FLAGELLIN"/>
    <property type="match status" value="1"/>
</dbReference>
<evidence type="ECO:0000256" key="1">
    <source>
        <dbReference type="ARBA" id="ARBA00005709"/>
    </source>
</evidence>
<keyword evidence="7" id="KW-0966">Cell projection</keyword>
<organism evidence="7 8">
    <name type="scientific">Desulforamulus aquiferis</name>
    <dbReference type="NCBI Taxonomy" id="1397668"/>
    <lineage>
        <taxon>Bacteria</taxon>
        <taxon>Bacillati</taxon>
        <taxon>Bacillota</taxon>
        <taxon>Clostridia</taxon>
        <taxon>Eubacteriales</taxon>
        <taxon>Peptococcaceae</taxon>
        <taxon>Desulforamulus</taxon>
    </lineage>
</organism>
<dbReference type="GO" id="GO:0005576">
    <property type="term" value="C:extracellular region"/>
    <property type="evidence" value="ECO:0007669"/>
    <property type="project" value="UniProtKB-SubCell"/>
</dbReference>
<dbReference type="RefSeq" id="WP_304544304.1">
    <property type="nucleotide sequence ID" value="NZ_JARPTC010000021.1"/>
</dbReference>
<keyword evidence="3 4" id="KW-0975">Bacterial flagellum</keyword>
<dbReference type="SUPFAM" id="SSF64518">
    <property type="entry name" value="Phase 1 flagellin"/>
    <property type="match status" value="1"/>
</dbReference>
<comment type="similarity">
    <text evidence="1 4">Belongs to the bacterial flagellin family.</text>
</comment>
<dbReference type="GO" id="GO:0005198">
    <property type="term" value="F:structural molecule activity"/>
    <property type="evidence" value="ECO:0007669"/>
    <property type="project" value="UniProtKB-UniRule"/>
</dbReference>
<dbReference type="InterPro" id="IPR001029">
    <property type="entry name" value="Flagellin_N"/>
</dbReference>
<keyword evidence="4" id="KW-0964">Secreted</keyword>
<feature type="domain" description="Flagellin N-terminal" evidence="5">
    <location>
        <begin position="3"/>
        <end position="140"/>
    </location>
</feature>
<dbReference type="Gene3D" id="1.20.1330.10">
    <property type="entry name" value="f41 fragment of flagellin, N-terminal domain"/>
    <property type="match status" value="2"/>
</dbReference>
<comment type="caution">
    <text evidence="7">The sequence shown here is derived from an EMBL/GenBank/DDBJ whole genome shotgun (WGS) entry which is preliminary data.</text>
</comment>